<dbReference type="InterPro" id="IPR003646">
    <property type="entry name" value="SH3-like_bac-type"/>
</dbReference>
<dbReference type="SUPFAM" id="SSF56925">
    <property type="entry name" value="OMPA-like"/>
    <property type="match status" value="1"/>
</dbReference>
<dbReference type="PROSITE" id="PS51781">
    <property type="entry name" value="SH3B"/>
    <property type="match status" value="1"/>
</dbReference>
<reference evidence="4" key="1">
    <citation type="journal article" date="2019" name="Int. J. Syst. Evol. Microbiol.">
        <title>The Global Catalogue of Microorganisms (GCM) 10K type strain sequencing project: providing services to taxonomists for standard genome sequencing and annotation.</title>
        <authorList>
            <consortium name="The Broad Institute Genomics Platform"/>
            <consortium name="The Broad Institute Genome Sequencing Center for Infectious Disease"/>
            <person name="Wu L."/>
            <person name="Ma J."/>
        </authorList>
    </citation>
    <scope>NUCLEOTIDE SEQUENCE [LARGE SCALE GENOMIC DNA]</scope>
    <source>
        <strain evidence="4">CECT 8570</strain>
    </source>
</reference>
<accession>A0ABV8UZW4</accession>
<evidence type="ECO:0000313" key="3">
    <source>
        <dbReference type="EMBL" id="MFC4361123.1"/>
    </source>
</evidence>
<dbReference type="Pfam" id="PF06347">
    <property type="entry name" value="SH3_4"/>
    <property type="match status" value="1"/>
</dbReference>
<keyword evidence="4" id="KW-1185">Reference proteome</keyword>
<dbReference type="Gene3D" id="2.40.160.20">
    <property type="match status" value="1"/>
</dbReference>
<feature type="domain" description="SH3b" evidence="2">
    <location>
        <begin position="43"/>
        <end position="106"/>
    </location>
</feature>
<dbReference type="RefSeq" id="WP_290260241.1">
    <property type="nucleotide sequence ID" value="NZ_JAUFQG010000004.1"/>
</dbReference>
<evidence type="ECO:0000259" key="2">
    <source>
        <dbReference type="PROSITE" id="PS51781"/>
    </source>
</evidence>
<gene>
    <name evidence="3" type="ORF">ACFOX3_02355</name>
</gene>
<dbReference type="InterPro" id="IPR010466">
    <property type="entry name" value="DUF1058"/>
</dbReference>
<protein>
    <submittedName>
        <fullName evidence="3">SH3 domain-containing protein</fullName>
    </submittedName>
</protein>
<dbReference type="Gene3D" id="2.30.30.40">
    <property type="entry name" value="SH3 Domains"/>
    <property type="match status" value="1"/>
</dbReference>
<proteinExistence type="predicted"/>
<dbReference type="Proteomes" id="UP001595840">
    <property type="component" value="Unassembled WGS sequence"/>
</dbReference>
<sequence length="264" mass="29825">MWHSLTRNILSGLLLASLSLGLCPAQAEESDSGWFSFLDDDAPLVVTVNDAYLEMRTGPGRGFPIFHVVEKGEVVTLLKKRTDWIKFEAKRGQVGWVKREQLALTLGPDQQPVTLMATGEQQYIDREFELAVMLGDFGGIDSLTFYSGYRFAPNLMAGFSLSQATSRIADTKLGYLRLQHQPWPHLRFSPFFELGAGMIQSKKRSALDQPLDDTDASLLIAAGLNVYLSRRFSARLEYNNHKILTSRDENEEVHEWKLGFNVFF</sequence>
<feature type="signal peptide" evidence="1">
    <location>
        <begin position="1"/>
        <end position="27"/>
    </location>
</feature>
<keyword evidence="1" id="KW-0732">Signal</keyword>
<comment type="caution">
    <text evidence="3">The sequence shown here is derived from an EMBL/GenBank/DDBJ whole genome shotgun (WGS) entry which is preliminary data.</text>
</comment>
<evidence type="ECO:0000313" key="4">
    <source>
        <dbReference type="Proteomes" id="UP001595840"/>
    </source>
</evidence>
<evidence type="ECO:0000256" key="1">
    <source>
        <dbReference type="SAM" id="SignalP"/>
    </source>
</evidence>
<dbReference type="InterPro" id="IPR011250">
    <property type="entry name" value="OMP/PagP_B-barrel"/>
</dbReference>
<name>A0ABV8UZW4_9GAMM</name>
<dbReference type="SMART" id="SM00287">
    <property type="entry name" value="SH3b"/>
    <property type="match status" value="1"/>
</dbReference>
<feature type="chain" id="PRO_5046791812" evidence="1">
    <location>
        <begin position="28"/>
        <end position="264"/>
    </location>
</feature>
<organism evidence="3 4">
    <name type="scientific">Simiduia curdlanivorans</name>
    <dbReference type="NCBI Taxonomy" id="1492769"/>
    <lineage>
        <taxon>Bacteria</taxon>
        <taxon>Pseudomonadati</taxon>
        <taxon>Pseudomonadota</taxon>
        <taxon>Gammaproteobacteria</taxon>
        <taxon>Cellvibrionales</taxon>
        <taxon>Cellvibrionaceae</taxon>
        <taxon>Simiduia</taxon>
    </lineage>
</organism>
<dbReference type="EMBL" id="JBHSCX010000003">
    <property type="protein sequence ID" value="MFC4361123.1"/>
    <property type="molecule type" value="Genomic_DNA"/>
</dbReference>